<dbReference type="Pfam" id="PF00563">
    <property type="entry name" value="EAL"/>
    <property type="match status" value="1"/>
</dbReference>
<evidence type="ECO:0000259" key="7">
    <source>
        <dbReference type="PROSITE" id="PS50113"/>
    </source>
</evidence>
<keyword evidence="3 5" id="KW-1133">Transmembrane helix</keyword>
<organism evidence="11 12">
    <name type="scientific">Paraherbaspirillum soli</name>
    <dbReference type="NCBI Taxonomy" id="631222"/>
    <lineage>
        <taxon>Bacteria</taxon>
        <taxon>Pseudomonadati</taxon>
        <taxon>Pseudomonadota</taxon>
        <taxon>Betaproteobacteria</taxon>
        <taxon>Burkholderiales</taxon>
        <taxon>Oxalobacteraceae</taxon>
        <taxon>Paraherbaspirillum</taxon>
    </lineage>
</organism>
<dbReference type="InterPro" id="IPR043128">
    <property type="entry name" value="Rev_trsase/Diguanyl_cyclase"/>
</dbReference>
<dbReference type="InterPro" id="IPR035919">
    <property type="entry name" value="EAL_sf"/>
</dbReference>
<dbReference type="Gene3D" id="3.30.450.350">
    <property type="entry name" value="CHASE domain"/>
    <property type="match status" value="1"/>
</dbReference>
<evidence type="ECO:0000256" key="2">
    <source>
        <dbReference type="ARBA" id="ARBA00022692"/>
    </source>
</evidence>
<dbReference type="InterPro" id="IPR052155">
    <property type="entry name" value="Biofilm_reg_signaling"/>
</dbReference>
<evidence type="ECO:0000313" key="11">
    <source>
        <dbReference type="EMBL" id="MFC5473451.1"/>
    </source>
</evidence>
<dbReference type="Gene3D" id="3.20.20.450">
    <property type="entry name" value="EAL domain"/>
    <property type="match status" value="1"/>
</dbReference>
<dbReference type="SMART" id="SM00091">
    <property type="entry name" value="PAS"/>
    <property type="match status" value="1"/>
</dbReference>
<evidence type="ECO:0000259" key="10">
    <source>
        <dbReference type="PROSITE" id="PS50887"/>
    </source>
</evidence>
<evidence type="ECO:0000256" key="3">
    <source>
        <dbReference type="ARBA" id="ARBA00022989"/>
    </source>
</evidence>
<name>A0ABW0M940_9BURK</name>
<feature type="domain" description="PAS" evidence="6">
    <location>
        <begin position="388"/>
        <end position="461"/>
    </location>
</feature>
<proteinExistence type="predicted"/>
<feature type="transmembrane region" description="Helical" evidence="5">
    <location>
        <begin position="6"/>
        <end position="30"/>
    </location>
</feature>
<dbReference type="PANTHER" id="PTHR44757">
    <property type="entry name" value="DIGUANYLATE CYCLASE DGCP"/>
    <property type="match status" value="1"/>
</dbReference>
<feature type="domain" description="GGDEF" evidence="10">
    <location>
        <begin position="548"/>
        <end position="681"/>
    </location>
</feature>
<dbReference type="SUPFAM" id="SSF55073">
    <property type="entry name" value="Nucleotide cyclase"/>
    <property type="match status" value="1"/>
</dbReference>
<evidence type="ECO:0000259" key="8">
    <source>
        <dbReference type="PROSITE" id="PS50839"/>
    </source>
</evidence>
<dbReference type="SMART" id="SM00052">
    <property type="entry name" value="EAL"/>
    <property type="match status" value="1"/>
</dbReference>
<dbReference type="SMART" id="SM00267">
    <property type="entry name" value="GGDEF"/>
    <property type="match status" value="1"/>
</dbReference>
<evidence type="ECO:0000256" key="5">
    <source>
        <dbReference type="SAM" id="Phobius"/>
    </source>
</evidence>
<evidence type="ECO:0000256" key="1">
    <source>
        <dbReference type="ARBA" id="ARBA00004370"/>
    </source>
</evidence>
<dbReference type="CDD" id="cd01949">
    <property type="entry name" value="GGDEF"/>
    <property type="match status" value="1"/>
</dbReference>
<dbReference type="InterPro" id="IPR006189">
    <property type="entry name" value="CHASE_dom"/>
</dbReference>
<dbReference type="PROSITE" id="PS50887">
    <property type="entry name" value="GGDEF"/>
    <property type="match status" value="1"/>
</dbReference>
<feature type="domain" description="CHASE" evidence="8">
    <location>
        <begin position="75"/>
        <end position="246"/>
    </location>
</feature>
<dbReference type="InterPro" id="IPR001633">
    <property type="entry name" value="EAL_dom"/>
</dbReference>
<evidence type="ECO:0000259" key="6">
    <source>
        <dbReference type="PROSITE" id="PS50112"/>
    </source>
</evidence>
<evidence type="ECO:0000313" key="12">
    <source>
        <dbReference type="Proteomes" id="UP001596045"/>
    </source>
</evidence>
<comment type="caution">
    <text evidence="11">The sequence shown here is derived from an EMBL/GenBank/DDBJ whole genome shotgun (WGS) entry which is preliminary data.</text>
</comment>
<dbReference type="Gene3D" id="3.30.450.20">
    <property type="entry name" value="PAS domain"/>
    <property type="match status" value="1"/>
</dbReference>
<dbReference type="PANTHER" id="PTHR44757:SF2">
    <property type="entry name" value="BIOFILM ARCHITECTURE MAINTENANCE PROTEIN MBAA"/>
    <property type="match status" value="1"/>
</dbReference>
<dbReference type="CDD" id="cd00130">
    <property type="entry name" value="PAS"/>
    <property type="match status" value="1"/>
</dbReference>
<keyword evidence="2 5" id="KW-0812">Transmembrane</keyword>
<dbReference type="CDD" id="cd01948">
    <property type="entry name" value="EAL"/>
    <property type="match status" value="1"/>
</dbReference>
<dbReference type="PROSITE" id="PS50839">
    <property type="entry name" value="CHASE"/>
    <property type="match status" value="1"/>
</dbReference>
<dbReference type="InterPro" id="IPR001610">
    <property type="entry name" value="PAC"/>
</dbReference>
<dbReference type="Pfam" id="PF03924">
    <property type="entry name" value="CHASE"/>
    <property type="match status" value="1"/>
</dbReference>
<dbReference type="InterPro" id="IPR000014">
    <property type="entry name" value="PAS"/>
</dbReference>
<dbReference type="InterPro" id="IPR000160">
    <property type="entry name" value="GGDEF_dom"/>
</dbReference>
<comment type="subcellular location">
    <subcellularLocation>
        <location evidence="1">Membrane</location>
    </subcellularLocation>
</comment>
<feature type="domain" description="EAL" evidence="9">
    <location>
        <begin position="690"/>
        <end position="944"/>
    </location>
</feature>
<dbReference type="NCBIfam" id="TIGR00229">
    <property type="entry name" value="sensory_box"/>
    <property type="match status" value="1"/>
</dbReference>
<feature type="transmembrane region" description="Helical" evidence="5">
    <location>
        <begin position="330"/>
        <end position="351"/>
    </location>
</feature>
<feature type="domain" description="PAC" evidence="7">
    <location>
        <begin position="464"/>
        <end position="516"/>
    </location>
</feature>
<keyword evidence="4 5" id="KW-0472">Membrane</keyword>
<dbReference type="PROSITE" id="PS50112">
    <property type="entry name" value="PAS"/>
    <property type="match status" value="1"/>
</dbReference>
<sequence>MFRRGSSVFIPIAALSSLILGLAITLGLFVSVRHLEHEKMEADFGRLASIHLKAVVDGLDALVRELQTINRLFVTVDAVTREQFHTFAEPMLRHSPYIQSLGFQRLVSPAQRPAFEAEMRKHYPDFSIRKLSGDEAEPGFGNEHYRVVDYLEPMTGNEATFGVNVANSKIQEEAMQRARDSGLPAATDLFILPQDKSNSRLGLLILMPVYQHGAALASVEDRRRALIGYTSAILRANDFVSNTLANDGVRPRDDVSFRVYASAAPDQRYLVYSHGSDPAPSSQVNYWLPAWLFQDAPRSMSQTFALAGKSWYIEASAPAQAFTKKNMGSLLVLILGTLLSLGGATYLYFLATRSKRIEQLVDARTQQVRLATQMMKEDIVARKRAEDALQLRERAIESSAHAIIISSAVPPDYLVEYVNPAFERITGYTADEMIGRNLEMLHGDDHEQIGLEEIRTALREKRNANAVFRSYRKDGTLFWNELYVAPVKDSSGRVSHFVTALYDITEMKSYEAELEHQARHDTLTGLANRNVLNDRLSQAIVYGELYGHRVWVVFVDLDRFKFVNDTLGHNAGDLLLKEVASRLKSFTREGDTIARLGSDEFLLILPERVDEELSVGLIQSILDSIARPLQIETHDFFLSCSIGVAVYPSDGEDPESLLKHADIAMYRAKEMGNNNYQFYTAAMNERALERLRIEGDLRNALERNELVLHYQPQVDLRNGKMVGMEALIRWMHPQLGMISPTRFINLAEETGLIVQIGAWVIRTACEQNKAWQKMGLGYLRMSVNLSTRQFYQHNLVQSVAQVLEDVAMAPHYLEIELTESLVMTDVELAVGILNDLKTLGVQLSIDDFGTGYSSLAYLKSFPINALKIDQSFVRDITVDPDDAAIVTSIISLAHNLRLQVIAEGVETQEQLSYLQRHRCDEMQGFYFSAPVPADVIETLLREGKALP</sequence>
<protein>
    <submittedName>
        <fullName evidence="11">EAL domain-containing protein</fullName>
    </submittedName>
</protein>
<dbReference type="PROSITE" id="PS50113">
    <property type="entry name" value="PAC"/>
    <property type="match status" value="1"/>
</dbReference>
<dbReference type="InterPro" id="IPR042240">
    <property type="entry name" value="CHASE_sf"/>
</dbReference>
<dbReference type="SUPFAM" id="SSF141868">
    <property type="entry name" value="EAL domain-like"/>
    <property type="match status" value="1"/>
</dbReference>
<keyword evidence="12" id="KW-1185">Reference proteome</keyword>
<reference evidence="12" key="1">
    <citation type="journal article" date="2019" name="Int. J. Syst. Evol. Microbiol.">
        <title>The Global Catalogue of Microorganisms (GCM) 10K type strain sequencing project: providing services to taxonomists for standard genome sequencing and annotation.</title>
        <authorList>
            <consortium name="The Broad Institute Genomics Platform"/>
            <consortium name="The Broad Institute Genome Sequencing Center for Infectious Disease"/>
            <person name="Wu L."/>
            <person name="Ma J."/>
        </authorList>
    </citation>
    <scope>NUCLEOTIDE SEQUENCE [LARGE SCALE GENOMIC DNA]</scope>
    <source>
        <strain evidence="12">JCM 17066</strain>
    </source>
</reference>
<dbReference type="SUPFAM" id="SSF55785">
    <property type="entry name" value="PYP-like sensor domain (PAS domain)"/>
    <property type="match status" value="1"/>
</dbReference>
<evidence type="ECO:0000259" key="9">
    <source>
        <dbReference type="PROSITE" id="PS50883"/>
    </source>
</evidence>
<dbReference type="RefSeq" id="WP_378995903.1">
    <property type="nucleotide sequence ID" value="NZ_JBHSMT010000009.1"/>
</dbReference>
<dbReference type="InterPro" id="IPR029787">
    <property type="entry name" value="Nucleotide_cyclase"/>
</dbReference>
<dbReference type="PROSITE" id="PS50883">
    <property type="entry name" value="EAL"/>
    <property type="match status" value="1"/>
</dbReference>
<dbReference type="Pfam" id="PF00990">
    <property type="entry name" value="GGDEF"/>
    <property type="match status" value="1"/>
</dbReference>
<dbReference type="Gene3D" id="3.30.70.270">
    <property type="match status" value="1"/>
</dbReference>
<dbReference type="NCBIfam" id="TIGR00254">
    <property type="entry name" value="GGDEF"/>
    <property type="match status" value="1"/>
</dbReference>
<dbReference type="SMART" id="SM00086">
    <property type="entry name" value="PAC"/>
    <property type="match status" value="1"/>
</dbReference>
<gene>
    <name evidence="11" type="ORF">ACFPM8_05715</name>
</gene>
<dbReference type="SMART" id="SM01079">
    <property type="entry name" value="CHASE"/>
    <property type="match status" value="1"/>
</dbReference>
<dbReference type="Pfam" id="PF13426">
    <property type="entry name" value="PAS_9"/>
    <property type="match status" value="1"/>
</dbReference>
<dbReference type="EMBL" id="JBHSMT010000009">
    <property type="protein sequence ID" value="MFC5473451.1"/>
    <property type="molecule type" value="Genomic_DNA"/>
</dbReference>
<evidence type="ECO:0000256" key="4">
    <source>
        <dbReference type="ARBA" id="ARBA00023136"/>
    </source>
</evidence>
<dbReference type="InterPro" id="IPR000700">
    <property type="entry name" value="PAS-assoc_C"/>
</dbReference>
<dbReference type="InterPro" id="IPR035965">
    <property type="entry name" value="PAS-like_dom_sf"/>
</dbReference>
<accession>A0ABW0M940</accession>
<dbReference type="Proteomes" id="UP001596045">
    <property type="component" value="Unassembled WGS sequence"/>
</dbReference>